<evidence type="ECO:0000313" key="7">
    <source>
        <dbReference type="EMBL" id="NMM45673.1"/>
    </source>
</evidence>
<organism evidence="7 8">
    <name type="scientific">Pacificispira spongiicola</name>
    <dbReference type="NCBI Taxonomy" id="2729598"/>
    <lineage>
        <taxon>Bacteria</taxon>
        <taxon>Pseudomonadati</taxon>
        <taxon>Pseudomonadota</taxon>
        <taxon>Alphaproteobacteria</taxon>
        <taxon>Rhodospirillales</taxon>
        <taxon>Rhodospirillaceae</taxon>
        <taxon>Pacificispira</taxon>
    </lineage>
</organism>
<keyword evidence="1" id="KW-0001">2Fe-2S</keyword>
<dbReference type="PANTHER" id="PTHR21266">
    <property type="entry name" value="IRON-SULFUR DOMAIN CONTAINING PROTEIN"/>
    <property type="match status" value="1"/>
</dbReference>
<keyword evidence="4" id="KW-0408">Iron</keyword>
<comment type="caution">
    <text evidence="7">The sequence shown here is derived from an EMBL/GenBank/DDBJ whole genome shotgun (WGS) entry which is preliminary data.</text>
</comment>
<evidence type="ECO:0000256" key="1">
    <source>
        <dbReference type="ARBA" id="ARBA00022714"/>
    </source>
</evidence>
<evidence type="ECO:0000256" key="5">
    <source>
        <dbReference type="ARBA" id="ARBA00023014"/>
    </source>
</evidence>
<keyword evidence="5" id="KW-0411">Iron-sulfur</keyword>
<dbReference type="GO" id="GO:0016491">
    <property type="term" value="F:oxidoreductase activity"/>
    <property type="evidence" value="ECO:0007669"/>
    <property type="project" value="UniProtKB-KW"/>
</dbReference>
<keyword evidence="8" id="KW-1185">Reference proteome</keyword>
<dbReference type="SUPFAM" id="SSF55961">
    <property type="entry name" value="Bet v1-like"/>
    <property type="match status" value="1"/>
</dbReference>
<dbReference type="InterPro" id="IPR050584">
    <property type="entry name" value="Cholesterol_7-desaturase"/>
</dbReference>
<dbReference type="Pfam" id="PF00355">
    <property type="entry name" value="Rieske"/>
    <property type="match status" value="1"/>
</dbReference>
<dbReference type="EMBL" id="JABBNT010000004">
    <property type="protein sequence ID" value="NMM45673.1"/>
    <property type="molecule type" value="Genomic_DNA"/>
</dbReference>
<dbReference type="SUPFAM" id="SSF50022">
    <property type="entry name" value="ISP domain"/>
    <property type="match status" value="1"/>
</dbReference>
<protein>
    <submittedName>
        <fullName evidence="7">Rieske 2Fe-2S domain-containing protein</fullName>
    </submittedName>
</protein>
<dbReference type="Gene3D" id="2.102.10.10">
    <property type="entry name" value="Rieske [2Fe-2S] iron-sulphur domain"/>
    <property type="match status" value="1"/>
</dbReference>
<evidence type="ECO:0000256" key="4">
    <source>
        <dbReference type="ARBA" id="ARBA00023004"/>
    </source>
</evidence>
<gene>
    <name evidence="7" type="ORF">HH303_14345</name>
</gene>
<dbReference type="RefSeq" id="WP_169626061.1">
    <property type="nucleotide sequence ID" value="NZ_JABBNT010000004.1"/>
</dbReference>
<dbReference type="Proteomes" id="UP000539372">
    <property type="component" value="Unassembled WGS sequence"/>
</dbReference>
<evidence type="ECO:0000313" key="8">
    <source>
        <dbReference type="Proteomes" id="UP000539372"/>
    </source>
</evidence>
<name>A0A7Y0E1T3_9PROT</name>
<dbReference type="AlphaFoldDB" id="A0A7Y0E1T3"/>
<sequence>MLTHEENDLLCRVEGDAPMGQLMRRHWIPVCLSEEVAEPDGTPVRLRILGDELVAFRDTDGKLGLLDGYCPHRRALLALGRNEDCGLRCLYHGWKFDVNGNAMELASEPPESTLKEKVKHKAYPTREAGGFVWAYLGPAAEMPEFDAPPFAADPSAQVSILRIKIPCNWAQIQEGQIDSAHSSSLHHSDMKPARVAGAEADDKSWYRPSTDKSPKLQIERTPYGFHYAAIRRPIKNAASHDYIRVTEFIAPFVSLIPPNNLYKVASVIVPADDETSWFHFIAWGDPATCIKTTEWRQFCAAEPGVDLNPDWSPVRCLENNFLQDRQAMKDGNMTGIRGIPNQDIAMWVGMGPIVDRSNDILGASDLAIVEFRRLMLDAAKRMRDEGKAIGIGSDVPVRAGIQSYQEVLPKTVDWRNVVNAAAAE</sequence>
<dbReference type="PANTHER" id="PTHR21266:SF59">
    <property type="entry name" value="BLR4922 PROTEIN"/>
    <property type="match status" value="1"/>
</dbReference>
<keyword evidence="2" id="KW-0479">Metal-binding</keyword>
<reference evidence="7 8" key="1">
    <citation type="submission" date="2020-04" db="EMBL/GenBank/DDBJ databases">
        <title>Rhodospirillaceae bacterium KN72 isolated from deep sea.</title>
        <authorList>
            <person name="Zhang D.-C."/>
        </authorList>
    </citation>
    <scope>NUCLEOTIDE SEQUENCE [LARGE SCALE GENOMIC DNA]</scope>
    <source>
        <strain evidence="7 8">KN72</strain>
    </source>
</reference>
<evidence type="ECO:0000256" key="2">
    <source>
        <dbReference type="ARBA" id="ARBA00022723"/>
    </source>
</evidence>
<dbReference type="InterPro" id="IPR045623">
    <property type="entry name" value="LigXa_C"/>
</dbReference>
<dbReference type="Pfam" id="PF19301">
    <property type="entry name" value="LigXa_C"/>
    <property type="match status" value="1"/>
</dbReference>
<dbReference type="CDD" id="cd03479">
    <property type="entry name" value="Rieske_RO_Alpha_PhDO_like"/>
    <property type="match status" value="1"/>
</dbReference>
<dbReference type="InterPro" id="IPR017941">
    <property type="entry name" value="Rieske_2Fe-2S"/>
</dbReference>
<keyword evidence="3" id="KW-0560">Oxidoreductase</keyword>
<feature type="domain" description="Rieske" evidence="6">
    <location>
        <begin position="27"/>
        <end position="134"/>
    </location>
</feature>
<evidence type="ECO:0000256" key="3">
    <source>
        <dbReference type="ARBA" id="ARBA00023002"/>
    </source>
</evidence>
<dbReference type="GO" id="GO:0046872">
    <property type="term" value="F:metal ion binding"/>
    <property type="evidence" value="ECO:0007669"/>
    <property type="project" value="UniProtKB-KW"/>
</dbReference>
<dbReference type="InterPro" id="IPR036922">
    <property type="entry name" value="Rieske_2Fe-2S_sf"/>
</dbReference>
<dbReference type="PROSITE" id="PS51296">
    <property type="entry name" value="RIESKE"/>
    <property type="match status" value="1"/>
</dbReference>
<proteinExistence type="predicted"/>
<evidence type="ECO:0000259" key="6">
    <source>
        <dbReference type="PROSITE" id="PS51296"/>
    </source>
</evidence>
<accession>A0A7Y0E1T3</accession>
<dbReference type="GO" id="GO:0051537">
    <property type="term" value="F:2 iron, 2 sulfur cluster binding"/>
    <property type="evidence" value="ECO:0007669"/>
    <property type="project" value="UniProtKB-KW"/>
</dbReference>